<gene>
    <name evidence="1" type="ORF">EV421DRAFT_1815331</name>
</gene>
<evidence type="ECO:0000313" key="1">
    <source>
        <dbReference type="EMBL" id="KAK0440846.1"/>
    </source>
</evidence>
<proteinExistence type="predicted"/>
<dbReference type="Proteomes" id="UP001175226">
    <property type="component" value="Unassembled WGS sequence"/>
</dbReference>
<comment type="caution">
    <text evidence="1">The sequence shown here is derived from an EMBL/GenBank/DDBJ whole genome shotgun (WGS) entry which is preliminary data.</text>
</comment>
<dbReference type="EMBL" id="JAUEPT010000032">
    <property type="protein sequence ID" value="KAK0440846.1"/>
    <property type="molecule type" value="Genomic_DNA"/>
</dbReference>
<keyword evidence="2" id="KW-1185">Reference proteome</keyword>
<dbReference type="AlphaFoldDB" id="A0AA39JFI0"/>
<organism evidence="1 2">
    <name type="scientific">Armillaria borealis</name>
    <dbReference type="NCBI Taxonomy" id="47425"/>
    <lineage>
        <taxon>Eukaryota</taxon>
        <taxon>Fungi</taxon>
        <taxon>Dikarya</taxon>
        <taxon>Basidiomycota</taxon>
        <taxon>Agaricomycotina</taxon>
        <taxon>Agaricomycetes</taxon>
        <taxon>Agaricomycetidae</taxon>
        <taxon>Agaricales</taxon>
        <taxon>Marasmiineae</taxon>
        <taxon>Physalacriaceae</taxon>
        <taxon>Armillaria</taxon>
    </lineage>
</organism>
<protein>
    <submittedName>
        <fullName evidence="1">Uncharacterized protein</fullName>
    </submittedName>
</protein>
<name>A0AA39JFI0_9AGAR</name>
<reference evidence="1" key="1">
    <citation type="submission" date="2023-06" db="EMBL/GenBank/DDBJ databases">
        <authorList>
            <consortium name="Lawrence Berkeley National Laboratory"/>
            <person name="Ahrendt S."/>
            <person name="Sahu N."/>
            <person name="Indic B."/>
            <person name="Wong-Bajracharya J."/>
            <person name="Merenyi Z."/>
            <person name="Ke H.-M."/>
            <person name="Monk M."/>
            <person name="Kocsube S."/>
            <person name="Drula E."/>
            <person name="Lipzen A."/>
            <person name="Balint B."/>
            <person name="Henrissat B."/>
            <person name="Andreopoulos B."/>
            <person name="Martin F.M."/>
            <person name="Harder C.B."/>
            <person name="Rigling D."/>
            <person name="Ford K.L."/>
            <person name="Foster G.D."/>
            <person name="Pangilinan J."/>
            <person name="Papanicolaou A."/>
            <person name="Barry K."/>
            <person name="LaButti K."/>
            <person name="Viragh M."/>
            <person name="Koriabine M."/>
            <person name="Yan M."/>
            <person name="Riley R."/>
            <person name="Champramary S."/>
            <person name="Plett K.L."/>
            <person name="Tsai I.J."/>
            <person name="Slot J."/>
            <person name="Sipos G."/>
            <person name="Plett J."/>
            <person name="Nagy L.G."/>
            <person name="Grigoriev I.V."/>
        </authorList>
    </citation>
    <scope>NUCLEOTIDE SEQUENCE</scope>
    <source>
        <strain evidence="1">FPL87.14</strain>
    </source>
</reference>
<evidence type="ECO:0000313" key="2">
    <source>
        <dbReference type="Proteomes" id="UP001175226"/>
    </source>
</evidence>
<sequence>MGGWGTTEGPAGMQLADGVISTMGGAVHPYRLVTGILSRLLKTYSSFWVYTHTPYLSIHDNVVHTPRSDIHTKHVHTTNGWTSRLLAPMRENIVSMRDHMTAQRAGTGLDDGWLRKLHAEFMFGVTLRRWLFCLPMCWMPDASPLIRMQIQLVPRLCVLQEHTCNAVMLHCHGYAESSSFRPTTVLPWINSSDAGITDIHFD</sequence>
<accession>A0AA39JFI0</accession>